<dbReference type="EMBL" id="HE797092">
    <property type="protein sequence ID" value="CCM02771.1"/>
    <property type="molecule type" value="Genomic_DNA"/>
</dbReference>
<dbReference type="AlphaFoldDB" id="J4IAE5"/>
<dbReference type="GeneID" id="24097682"/>
<dbReference type="PANTHER" id="PTHR33129:SF1">
    <property type="entry name" value="ATP-BINDING PROTEIN"/>
    <property type="match status" value="1"/>
</dbReference>
<dbReference type="InParanoid" id="J4IAE5"/>
<protein>
    <submittedName>
        <fullName evidence="1">Uncharacterized protein</fullName>
    </submittedName>
</protein>
<evidence type="ECO:0000313" key="2">
    <source>
        <dbReference type="Proteomes" id="UP000006352"/>
    </source>
</evidence>
<reference evidence="1 2" key="1">
    <citation type="journal article" date="2012" name="Appl. Environ. Microbiol.">
        <title>Short-read sequencing for genomic analysis of the brown rot fungus Fibroporia radiculosa.</title>
        <authorList>
            <person name="Tang J.D."/>
            <person name="Perkins A.D."/>
            <person name="Sonstegard T.S."/>
            <person name="Schroeder S.G."/>
            <person name="Burgess S.C."/>
            <person name="Diehl S.V."/>
        </authorList>
    </citation>
    <scope>NUCLEOTIDE SEQUENCE [LARGE SCALE GENOMIC DNA]</scope>
    <source>
        <strain evidence="1 2">TFFH 294</strain>
    </source>
</reference>
<name>J4IAE5_9APHY</name>
<keyword evidence="2" id="KW-1185">Reference proteome</keyword>
<dbReference type="InterPro" id="IPR052980">
    <property type="entry name" value="Crinkler_effector"/>
</dbReference>
<dbReference type="Proteomes" id="UP000006352">
    <property type="component" value="Unassembled WGS sequence"/>
</dbReference>
<dbReference type="OrthoDB" id="19861at2759"/>
<dbReference type="PANTHER" id="PTHR33129">
    <property type="entry name" value="PROTEIN KINASE DOMAIN-CONTAINING PROTEIN-RELATED"/>
    <property type="match status" value="1"/>
</dbReference>
<evidence type="ECO:0000313" key="1">
    <source>
        <dbReference type="EMBL" id="CCM02771.1"/>
    </source>
</evidence>
<gene>
    <name evidence="1" type="ORF">FIBRA_04879</name>
</gene>
<dbReference type="HOGENOM" id="CLU_576222_0_0_1"/>
<proteinExistence type="predicted"/>
<organism evidence="1 2">
    <name type="scientific">Fibroporia radiculosa</name>
    <dbReference type="NCBI Taxonomy" id="599839"/>
    <lineage>
        <taxon>Eukaryota</taxon>
        <taxon>Fungi</taxon>
        <taxon>Dikarya</taxon>
        <taxon>Basidiomycota</taxon>
        <taxon>Agaricomycotina</taxon>
        <taxon>Agaricomycetes</taxon>
        <taxon>Polyporales</taxon>
        <taxon>Fibroporiaceae</taxon>
        <taxon>Fibroporia</taxon>
    </lineage>
</organism>
<dbReference type="RefSeq" id="XP_012182054.1">
    <property type="nucleotide sequence ID" value="XM_012326664.1"/>
</dbReference>
<sequence>MSSVLIRAEYPKVLQHIISRAVIGTTKNTRNEDDEAMEVDAMELSPFYNPFVDLPLQLPVDLGAVVIGNPGVGKSMFLLYVLVLRLLVGLPTILQLWPGELLLFVDEGVFTIPFPLAGSASELQRYIPRFTWIFVDSSPKLTGVHQSNYSRPDLSSFILQAASPCWERIQWMKKQPGSVQMCWMDVWPLEELIIGYAILYFCPKYNIQCIDTRDTYVWPQPSTRPSESQLLLWFERYGANARPAYGFGAAPDDYDDMIVGPLRRLDKTALVKLLHEAIGANMEANVSHLLITAAPAQSDRRRCNVRVANNYLLFQILERLEHSLEHVASELYDIFSREQSTRAAAGVLLEGAFLITFPQGGGWPITAMQKSEKSGLKNTHWHSSKNTSSKYLCLGFKAGAMDIATTLPSGRFDPLDRYHCSTTERLTLRDGFYVSESKSQPTFDAFIYDDRTQHAIMFQVTVALNHGISEVGLD</sequence>
<accession>J4IAE5</accession>